<keyword evidence="13" id="KW-1185">Reference proteome</keyword>
<dbReference type="CDD" id="cd00342">
    <property type="entry name" value="gram_neg_porins"/>
    <property type="match status" value="1"/>
</dbReference>
<comment type="subcellular location">
    <subcellularLocation>
        <location evidence="1">Cell outer membrane</location>
        <topology evidence="1">Multi-pass membrane protein</topology>
    </subcellularLocation>
</comment>
<dbReference type="SUPFAM" id="SSF56935">
    <property type="entry name" value="Porins"/>
    <property type="match status" value="1"/>
</dbReference>
<dbReference type="GO" id="GO:0006811">
    <property type="term" value="P:monoatomic ion transport"/>
    <property type="evidence" value="ECO:0007669"/>
    <property type="project" value="UniProtKB-KW"/>
</dbReference>
<evidence type="ECO:0000313" key="12">
    <source>
        <dbReference type="EMBL" id="ABI91858.1"/>
    </source>
</evidence>
<dbReference type="InterPro" id="IPR050298">
    <property type="entry name" value="Gram-neg_bact_OMP"/>
</dbReference>
<protein>
    <submittedName>
        <fullName evidence="12">Porin, Gram-negative type</fullName>
    </submittedName>
</protein>
<reference evidence="12" key="1">
    <citation type="submission" date="2006-08" db="EMBL/GenBank/DDBJ databases">
        <title>Complete sequence of Chromosome 3 of Burkholderia cepacia AMMD.</title>
        <authorList>
            <consortium name="US DOE Joint Genome Institute"/>
            <person name="Copeland A."/>
            <person name="Lucas S."/>
            <person name="Lapidus A."/>
            <person name="Barry K."/>
            <person name="Detter J.C."/>
            <person name="Glavina del Rio T."/>
            <person name="Hammon N."/>
            <person name="Israni S."/>
            <person name="Pitluck S."/>
            <person name="Bruce D."/>
            <person name="Chain P."/>
            <person name="Malfatti S."/>
            <person name="Shin M."/>
            <person name="Vergez L."/>
            <person name="Schmutz J."/>
            <person name="Larimer F."/>
            <person name="Land M."/>
            <person name="Hauser L."/>
            <person name="Kyrpides N."/>
            <person name="Kim E."/>
            <person name="Parke J."/>
            <person name="Coenye T."/>
            <person name="Konstantinidis K."/>
            <person name="Ramette A."/>
            <person name="Tiedje J."/>
            <person name="Richardson P."/>
        </authorList>
    </citation>
    <scope>NUCLEOTIDE SEQUENCE</scope>
    <source>
        <strain evidence="12">AMMD</strain>
    </source>
</reference>
<dbReference type="PATRIC" id="fig|339670.21.peg.6191"/>
<keyword evidence="10" id="KW-0998">Cell outer membrane</keyword>
<gene>
    <name evidence="12" type="ordered locus">Bamb_6314</name>
</gene>
<name>Q0B1W5_BURCM</name>
<evidence type="ECO:0000256" key="10">
    <source>
        <dbReference type="ARBA" id="ARBA00023237"/>
    </source>
</evidence>
<evidence type="ECO:0000256" key="4">
    <source>
        <dbReference type="ARBA" id="ARBA00022452"/>
    </source>
</evidence>
<keyword evidence="4" id="KW-1134">Transmembrane beta strand</keyword>
<dbReference type="AlphaFoldDB" id="Q0B1W5"/>
<evidence type="ECO:0000256" key="5">
    <source>
        <dbReference type="ARBA" id="ARBA00022692"/>
    </source>
</evidence>
<keyword evidence="8" id="KW-0626">Porin</keyword>
<evidence type="ECO:0000256" key="6">
    <source>
        <dbReference type="ARBA" id="ARBA00022729"/>
    </source>
</evidence>
<dbReference type="Proteomes" id="UP000000662">
    <property type="component" value="Chromosome 3"/>
</dbReference>
<dbReference type="GO" id="GO:0015288">
    <property type="term" value="F:porin activity"/>
    <property type="evidence" value="ECO:0007669"/>
    <property type="project" value="UniProtKB-KW"/>
</dbReference>
<dbReference type="Pfam" id="PF13609">
    <property type="entry name" value="Porin_4"/>
    <property type="match status" value="1"/>
</dbReference>
<evidence type="ECO:0000256" key="7">
    <source>
        <dbReference type="ARBA" id="ARBA00023065"/>
    </source>
</evidence>
<proteinExistence type="predicted"/>
<dbReference type="PANTHER" id="PTHR34501">
    <property type="entry name" value="PROTEIN YDDL-RELATED"/>
    <property type="match status" value="1"/>
</dbReference>
<dbReference type="eggNOG" id="COG3203">
    <property type="taxonomic scope" value="Bacteria"/>
</dbReference>
<keyword evidence="3" id="KW-0813">Transport</keyword>
<evidence type="ECO:0000313" key="13">
    <source>
        <dbReference type="Proteomes" id="UP000000662"/>
    </source>
</evidence>
<evidence type="ECO:0000259" key="11">
    <source>
        <dbReference type="Pfam" id="PF13609"/>
    </source>
</evidence>
<evidence type="ECO:0000256" key="3">
    <source>
        <dbReference type="ARBA" id="ARBA00022448"/>
    </source>
</evidence>
<keyword evidence="9" id="KW-0472">Membrane</keyword>
<feature type="domain" description="Porin" evidence="11">
    <location>
        <begin position="9"/>
        <end position="339"/>
    </location>
</feature>
<evidence type="ECO:0000256" key="9">
    <source>
        <dbReference type="ARBA" id="ARBA00023136"/>
    </source>
</evidence>
<keyword evidence="7" id="KW-0406">Ion transport</keyword>
<accession>Q0B1W5</accession>
<evidence type="ECO:0000256" key="8">
    <source>
        <dbReference type="ARBA" id="ARBA00023114"/>
    </source>
</evidence>
<dbReference type="GO" id="GO:0046930">
    <property type="term" value="C:pore complex"/>
    <property type="evidence" value="ECO:0007669"/>
    <property type="project" value="UniProtKB-KW"/>
</dbReference>
<dbReference type="KEGG" id="bam:Bamb_6314"/>
<dbReference type="Gene3D" id="2.40.160.10">
    <property type="entry name" value="Porin"/>
    <property type="match status" value="1"/>
</dbReference>
<dbReference type="InterPro" id="IPR023614">
    <property type="entry name" value="Porin_dom_sf"/>
</dbReference>
<dbReference type="InterPro" id="IPR033900">
    <property type="entry name" value="Gram_neg_porin_domain"/>
</dbReference>
<dbReference type="EMBL" id="CP000442">
    <property type="protein sequence ID" value="ABI91858.1"/>
    <property type="molecule type" value="Genomic_DNA"/>
</dbReference>
<evidence type="ECO:0000256" key="2">
    <source>
        <dbReference type="ARBA" id="ARBA00011233"/>
    </source>
</evidence>
<dbReference type="RefSeq" id="WP_011661186.1">
    <property type="nucleotide sequence ID" value="NC_008392.1"/>
</dbReference>
<sequence>MKHKTAMLCTLFCAVTNASAQDSVTLYGLIDQGIGFTNNAAGKQAWQTQSGWTAGDRWGLKGVESLGAGNAAIFTLENGFVLDSGRDLPSGMLFGRQAFVGLQNTQWGSVTFGRQYDSIQDYLAPLTANGRDGGWPFAHPYDNDNAVATFRLSNAVKFSSANYGGLQFGGVYAFGNTASFANNRSFSLGIAYKLSSLSLAAAYLQADSPGATGAGAVSSTDANFVARRQRVWGAGANYDWGPATLGLTYTHTVLNDPVSSTYFGTLPAGATLLRFDNVEANVRYQVTPTVVFAAMYAYTLGRFDGASGEATPRWHQAGLMLDYLLSKRTFLYTQAVYQHVGGDAAGTVFGNAYITGSAGISSTRSQVLGRVGIRTVF</sequence>
<dbReference type="PANTHER" id="PTHR34501:SF9">
    <property type="entry name" value="MAJOR OUTER MEMBRANE PROTEIN P.IA"/>
    <property type="match status" value="1"/>
</dbReference>
<organism evidence="12 13">
    <name type="scientific">Burkholderia ambifaria (strain ATCC BAA-244 / DSM 16087 / CCUG 44356 / LMG 19182 / AMMD)</name>
    <name type="common">Burkholderia cepacia (strain AMMD)</name>
    <dbReference type="NCBI Taxonomy" id="339670"/>
    <lineage>
        <taxon>Bacteria</taxon>
        <taxon>Pseudomonadati</taxon>
        <taxon>Pseudomonadota</taxon>
        <taxon>Betaproteobacteria</taxon>
        <taxon>Burkholderiales</taxon>
        <taxon>Burkholderiaceae</taxon>
        <taxon>Burkholderia</taxon>
        <taxon>Burkholderia cepacia complex</taxon>
    </lineage>
</organism>
<keyword evidence="6" id="KW-0732">Signal</keyword>
<evidence type="ECO:0000256" key="1">
    <source>
        <dbReference type="ARBA" id="ARBA00004571"/>
    </source>
</evidence>
<dbReference type="GO" id="GO:0009279">
    <property type="term" value="C:cell outer membrane"/>
    <property type="evidence" value="ECO:0007669"/>
    <property type="project" value="UniProtKB-SubCell"/>
</dbReference>
<comment type="subunit">
    <text evidence="2">Homotrimer.</text>
</comment>
<keyword evidence="5" id="KW-0812">Transmembrane</keyword>
<dbReference type="GeneID" id="93088636"/>